<comment type="similarity">
    <text evidence="7">Belongs to the binding-protein-dependent transport system permease family.</text>
</comment>
<keyword evidence="4 7" id="KW-0812">Transmembrane</keyword>
<feature type="transmembrane region" description="Helical" evidence="7">
    <location>
        <begin position="92"/>
        <end position="111"/>
    </location>
</feature>
<feature type="transmembrane region" description="Helical" evidence="7">
    <location>
        <begin position="155"/>
        <end position="175"/>
    </location>
</feature>
<name>A0A081C5K8_VECG1</name>
<dbReference type="GO" id="GO:0055085">
    <property type="term" value="P:transmembrane transport"/>
    <property type="evidence" value="ECO:0007669"/>
    <property type="project" value="InterPro"/>
</dbReference>
<dbReference type="EMBL" id="DF820471">
    <property type="protein sequence ID" value="GAK59863.1"/>
    <property type="molecule type" value="Genomic_DNA"/>
</dbReference>
<evidence type="ECO:0000256" key="4">
    <source>
        <dbReference type="ARBA" id="ARBA00022692"/>
    </source>
</evidence>
<dbReference type="PANTHER" id="PTHR43744">
    <property type="entry name" value="ABC TRANSPORTER PERMEASE PROTEIN MG189-RELATED-RELATED"/>
    <property type="match status" value="1"/>
</dbReference>
<dbReference type="SUPFAM" id="SSF161098">
    <property type="entry name" value="MetI-like"/>
    <property type="match status" value="1"/>
</dbReference>
<reference evidence="9" key="1">
    <citation type="journal article" date="2015" name="PeerJ">
        <title>First genomic representation of candidate bacterial phylum KSB3 points to enhanced environmental sensing as a trigger of wastewater bulking.</title>
        <authorList>
            <person name="Sekiguchi Y."/>
            <person name="Ohashi A."/>
            <person name="Parks D.H."/>
            <person name="Yamauchi T."/>
            <person name="Tyson G.W."/>
            <person name="Hugenholtz P."/>
        </authorList>
    </citation>
    <scope>NUCLEOTIDE SEQUENCE [LARGE SCALE GENOMIC DNA]</scope>
</reference>
<dbReference type="STRING" id="1499967.U27_06849"/>
<feature type="domain" description="ABC transmembrane type-1" evidence="8">
    <location>
        <begin position="86"/>
        <end position="275"/>
    </location>
</feature>
<evidence type="ECO:0000256" key="6">
    <source>
        <dbReference type="ARBA" id="ARBA00023136"/>
    </source>
</evidence>
<dbReference type="Pfam" id="PF00528">
    <property type="entry name" value="BPD_transp_1"/>
    <property type="match status" value="1"/>
</dbReference>
<proteinExistence type="inferred from homology"/>
<evidence type="ECO:0000256" key="5">
    <source>
        <dbReference type="ARBA" id="ARBA00022989"/>
    </source>
</evidence>
<evidence type="ECO:0000256" key="1">
    <source>
        <dbReference type="ARBA" id="ARBA00004651"/>
    </source>
</evidence>
<dbReference type="eggNOG" id="COG0395">
    <property type="taxonomic scope" value="Bacteria"/>
</dbReference>
<evidence type="ECO:0000313" key="9">
    <source>
        <dbReference type="EMBL" id="GAK59863.1"/>
    </source>
</evidence>
<dbReference type="InterPro" id="IPR000515">
    <property type="entry name" value="MetI-like"/>
</dbReference>
<keyword evidence="10" id="KW-1185">Reference proteome</keyword>
<feature type="transmembrane region" description="Helical" evidence="7">
    <location>
        <begin position="258"/>
        <end position="280"/>
    </location>
</feature>
<evidence type="ECO:0000256" key="3">
    <source>
        <dbReference type="ARBA" id="ARBA00022475"/>
    </source>
</evidence>
<evidence type="ECO:0000259" key="8">
    <source>
        <dbReference type="PROSITE" id="PS50928"/>
    </source>
</evidence>
<keyword evidence="2 7" id="KW-0813">Transport</keyword>
<dbReference type="CDD" id="cd06261">
    <property type="entry name" value="TM_PBP2"/>
    <property type="match status" value="1"/>
</dbReference>
<keyword evidence="3" id="KW-1003">Cell membrane</keyword>
<feature type="transmembrane region" description="Helical" evidence="7">
    <location>
        <begin position="25"/>
        <end position="48"/>
    </location>
</feature>
<feature type="transmembrane region" description="Helical" evidence="7">
    <location>
        <begin position="196"/>
        <end position="221"/>
    </location>
</feature>
<sequence>MTSGQTEFQFNANQKAMTRSKISPWMLVGYLCLILAALMILFPLALMISSSLKDEMAIFEYPVKLIPAHPSLNNYRQLKENFPLYILNSLKVTGIIVLIQIISATTGGYAFAKLKWRGRDFVFLLYIGSLMIPIHVYIIPQFILVRRLGLYDSHWALVCVSSFTALGTFLMKQFFMTIPDSLVEAAKIDGASHAQIFTSIILPLSKPVIATQIILSFRWFWNDFFAPLIYLTSEHLKTLPLGLADFASQYYTYYGPQMAASVLAIIPVMIVFLLGQKYIVQGVVTSGIK</sequence>
<dbReference type="InterPro" id="IPR035906">
    <property type="entry name" value="MetI-like_sf"/>
</dbReference>
<gene>
    <name evidence="9" type="ORF">U27_06849</name>
</gene>
<protein>
    <submittedName>
        <fullName evidence="9">ABC transporter, permease protein</fullName>
    </submittedName>
</protein>
<comment type="subcellular location">
    <subcellularLocation>
        <location evidence="1 7">Cell membrane</location>
        <topology evidence="1 7">Multi-pass membrane protein</topology>
    </subcellularLocation>
</comment>
<dbReference type="PROSITE" id="PS50928">
    <property type="entry name" value="ABC_TM1"/>
    <property type="match status" value="1"/>
</dbReference>
<dbReference type="AlphaFoldDB" id="A0A081C5K8"/>
<evidence type="ECO:0000313" key="10">
    <source>
        <dbReference type="Proteomes" id="UP000030661"/>
    </source>
</evidence>
<keyword evidence="5 7" id="KW-1133">Transmembrane helix</keyword>
<keyword evidence="6 7" id="KW-0472">Membrane</keyword>
<evidence type="ECO:0000256" key="7">
    <source>
        <dbReference type="RuleBase" id="RU363032"/>
    </source>
</evidence>
<dbReference type="Gene3D" id="1.10.3720.10">
    <property type="entry name" value="MetI-like"/>
    <property type="match status" value="1"/>
</dbReference>
<organism evidence="9">
    <name type="scientific">Vecturithrix granuli</name>
    <dbReference type="NCBI Taxonomy" id="1499967"/>
    <lineage>
        <taxon>Bacteria</taxon>
        <taxon>Candidatus Moduliflexota</taxon>
        <taxon>Candidatus Vecturitrichia</taxon>
        <taxon>Candidatus Vecturitrichales</taxon>
        <taxon>Candidatus Vecturitrichaceae</taxon>
        <taxon>Candidatus Vecturithrix</taxon>
    </lineage>
</organism>
<feature type="transmembrane region" description="Helical" evidence="7">
    <location>
        <begin position="123"/>
        <end position="143"/>
    </location>
</feature>
<dbReference type="HOGENOM" id="CLU_016047_1_1_0"/>
<evidence type="ECO:0000256" key="2">
    <source>
        <dbReference type="ARBA" id="ARBA00022448"/>
    </source>
</evidence>
<dbReference type="PANTHER" id="PTHR43744:SF12">
    <property type="entry name" value="ABC TRANSPORTER PERMEASE PROTEIN MG189-RELATED"/>
    <property type="match status" value="1"/>
</dbReference>
<dbReference type="Proteomes" id="UP000030661">
    <property type="component" value="Unassembled WGS sequence"/>
</dbReference>
<accession>A0A081C5K8</accession>
<dbReference type="GO" id="GO:0005886">
    <property type="term" value="C:plasma membrane"/>
    <property type="evidence" value="ECO:0007669"/>
    <property type="project" value="UniProtKB-SubCell"/>
</dbReference>